<evidence type="ECO:0000259" key="8">
    <source>
        <dbReference type="PROSITE" id="PS50850"/>
    </source>
</evidence>
<dbReference type="PROSITE" id="PS50850">
    <property type="entry name" value="MFS"/>
    <property type="match status" value="1"/>
</dbReference>
<dbReference type="KEGG" id="pasa:BAOM_2747"/>
<feature type="transmembrane region" description="Helical" evidence="7">
    <location>
        <begin position="225"/>
        <end position="243"/>
    </location>
</feature>
<reference evidence="9 10" key="1">
    <citation type="submission" date="2018-01" db="EMBL/GenBank/DDBJ databases">
        <title>Bacillus asahii Genome sequencing and assembly.</title>
        <authorList>
            <person name="Jiang H."/>
            <person name="Feng Y."/>
            <person name="Zhao F."/>
            <person name="Lin X."/>
        </authorList>
    </citation>
    <scope>NUCLEOTIDE SEQUENCE [LARGE SCALE GENOMIC DNA]</scope>
    <source>
        <strain evidence="9 10">OM18</strain>
    </source>
</reference>
<keyword evidence="3" id="KW-1003">Cell membrane</keyword>
<dbReference type="AlphaFoldDB" id="A0A3T0KSH6"/>
<gene>
    <name evidence="9" type="ORF">BAOM_2747</name>
</gene>
<feature type="transmembrane region" description="Helical" evidence="7">
    <location>
        <begin position="6"/>
        <end position="23"/>
    </location>
</feature>
<feature type="transmembrane region" description="Helical" evidence="7">
    <location>
        <begin position="61"/>
        <end position="78"/>
    </location>
</feature>
<feature type="transmembrane region" description="Helical" evidence="7">
    <location>
        <begin position="311"/>
        <end position="330"/>
    </location>
</feature>
<dbReference type="Gene3D" id="1.20.1250.20">
    <property type="entry name" value="MFS general substrate transporter like domains"/>
    <property type="match status" value="2"/>
</dbReference>
<evidence type="ECO:0000256" key="1">
    <source>
        <dbReference type="ARBA" id="ARBA00004651"/>
    </source>
</evidence>
<dbReference type="InterPro" id="IPR036259">
    <property type="entry name" value="MFS_trans_sf"/>
</dbReference>
<dbReference type="EMBL" id="CP026095">
    <property type="protein sequence ID" value="AZV43356.1"/>
    <property type="molecule type" value="Genomic_DNA"/>
</dbReference>
<feature type="domain" description="Major facilitator superfamily (MFS) profile" evidence="8">
    <location>
        <begin position="1"/>
        <end position="335"/>
    </location>
</feature>
<protein>
    <submittedName>
        <fullName evidence="9">Arabinose ABC transporter permease</fullName>
    </submittedName>
</protein>
<dbReference type="SUPFAM" id="SSF103473">
    <property type="entry name" value="MFS general substrate transporter"/>
    <property type="match status" value="1"/>
</dbReference>
<accession>A0A3T0KSH6</accession>
<dbReference type="Pfam" id="PF07690">
    <property type="entry name" value="MFS_1"/>
    <property type="match status" value="1"/>
</dbReference>
<evidence type="ECO:0000256" key="4">
    <source>
        <dbReference type="ARBA" id="ARBA00022692"/>
    </source>
</evidence>
<evidence type="ECO:0000313" key="9">
    <source>
        <dbReference type="EMBL" id="AZV43356.1"/>
    </source>
</evidence>
<feature type="transmembrane region" description="Helical" evidence="7">
    <location>
        <begin position="158"/>
        <end position="180"/>
    </location>
</feature>
<dbReference type="InterPro" id="IPR020846">
    <property type="entry name" value="MFS_dom"/>
</dbReference>
<dbReference type="GO" id="GO:0022857">
    <property type="term" value="F:transmembrane transporter activity"/>
    <property type="evidence" value="ECO:0007669"/>
    <property type="project" value="InterPro"/>
</dbReference>
<feature type="transmembrane region" description="Helical" evidence="7">
    <location>
        <begin position="284"/>
        <end position="305"/>
    </location>
</feature>
<feature type="transmembrane region" description="Helical" evidence="7">
    <location>
        <begin position="90"/>
        <end position="110"/>
    </location>
</feature>
<feature type="transmembrane region" description="Helical" evidence="7">
    <location>
        <begin position="30"/>
        <end position="55"/>
    </location>
</feature>
<dbReference type="InterPro" id="IPR050189">
    <property type="entry name" value="MFS_Efflux_Transporters"/>
</dbReference>
<dbReference type="PANTHER" id="PTHR43124:SF3">
    <property type="entry name" value="CHLORAMPHENICOL EFFLUX PUMP RV0191"/>
    <property type="match status" value="1"/>
</dbReference>
<feature type="transmembrane region" description="Helical" evidence="7">
    <location>
        <begin position="195"/>
        <end position="213"/>
    </location>
</feature>
<keyword evidence="5 7" id="KW-1133">Transmembrane helix</keyword>
<evidence type="ECO:0000313" key="10">
    <source>
        <dbReference type="Proteomes" id="UP000283095"/>
    </source>
</evidence>
<evidence type="ECO:0000256" key="6">
    <source>
        <dbReference type="ARBA" id="ARBA00023136"/>
    </source>
</evidence>
<evidence type="ECO:0000256" key="2">
    <source>
        <dbReference type="ARBA" id="ARBA00022448"/>
    </source>
</evidence>
<evidence type="ECO:0000256" key="3">
    <source>
        <dbReference type="ARBA" id="ARBA00022475"/>
    </source>
</evidence>
<evidence type="ECO:0000256" key="7">
    <source>
        <dbReference type="SAM" id="Phobius"/>
    </source>
</evidence>
<evidence type="ECO:0000256" key="5">
    <source>
        <dbReference type="ARBA" id="ARBA00022989"/>
    </source>
</evidence>
<proteinExistence type="predicted"/>
<organism evidence="9 10">
    <name type="scientific">Peribacillus asahii</name>
    <dbReference type="NCBI Taxonomy" id="228899"/>
    <lineage>
        <taxon>Bacteria</taxon>
        <taxon>Bacillati</taxon>
        <taxon>Bacillota</taxon>
        <taxon>Bacilli</taxon>
        <taxon>Bacillales</taxon>
        <taxon>Bacillaceae</taxon>
        <taxon>Peribacillus</taxon>
    </lineage>
</organism>
<name>A0A3T0KSH6_9BACI</name>
<feature type="transmembrane region" description="Helical" evidence="7">
    <location>
        <begin position="249"/>
        <end position="272"/>
    </location>
</feature>
<keyword evidence="6 7" id="KW-0472">Membrane</keyword>
<keyword evidence="2" id="KW-0813">Transport</keyword>
<dbReference type="InterPro" id="IPR011701">
    <property type="entry name" value="MFS"/>
</dbReference>
<feature type="transmembrane region" description="Helical" evidence="7">
    <location>
        <begin position="116"/>
        <end position="137"/>
    </location>
</feature>
<dbReference type="PANTHER" id="PTHR43124">
    <property type="entry name" value="PURINE EFFLUX PUMP PBUE"/>
    <property type="match status" value="1"/>
</dbReference>
<sequence length="343" mass="36386">MVSLFALTVAVSGPTMPLLFSGINRKKAMLLVLGIFVLGNIVSIFTSNFAIAIIARVVPAIFQPIYFTAAFIVAANSVSKEEAPKAVSKVFIGVSAGMVLGVPIASFLASTVSFQISMAFFAIVNAIVFIATLVYFPSMPVKERLSYGAQLSVLKKQITWLSIVAVILLNSSIFGVYSYLAEYLKTVTNISGKSISLILVLFGGANIIGNIVAGKLLTKDAIKTVVSFPFALGAVYIILFFTGQFTVPMAIMTLVWGILAGIGSNINQYWITSAAPEAPDFANGLFLSSVNLGTTIGTAVGGLFISQLGTQYVVLVGLLSLVLSLVFIILRNNKNTPTKQLSI</sequence>
<dbReference type="Proteomes" id="UP000283095">
    <property type="component" value="Chromosome"/>
</dbReference>
<comment type="subcellular location">
    <subcellularLocation>
        <location evidence="1">Cell membrane</location>
        <topology evidence="1">Multi-pass membrane protein</topology>
    </subcellularLocation>
</comment>
<dbReference type="GO" id="GO:0005886">
    <property type="term" value="C:plasma membrane"/>
    <property type="evidence" value="ECO:0007669"/>
    <property type="project" value="UniProtKB-SubCell"/>
</dbReference>
<keyword evidence="4 7" id="KW-0812">Transmembrane</keyword>
<dbReference type="CDD" id="cd17324">
    <property type="entry name" value="MFS_NepI_like"/>
    <property type="match status" value="1"/>
</dbReference>